<dbReference type="Gene3D" id="2.170.270.10">
    <property type="entry name" value="SET domain"/>
    <property type="match status" value="1"/>
</dbReference>
<dbReference type="SUPFAM" id="SSF82199">
    <property type="entry name" value="SET domain"/>
    <property type="match status" value="1"/>
</dbReference>
<protein>
    <submittedName>
        <fullName evidence="2">Uncharacterized protein</fullName>
    </submittedName>
</protein>
<keyword evidence="1" id="KW-0812">Transmembrane</keyword>
<evidence type="ECO:0000313" key="3">
    <source>
        <dbReference type="Proteomes" id="UP000006727"/>
    </source>
</evidence>
<keyword evidence="1" id="KW-0472">Membrane</keyword>
<name>A0A7I4ALB1_PHYPA</name>
<dbReference type="AlphaFoldDB" id="A0A7I4ALB1"/>
<sequence>MFSSWFRIPTRQFYSILFAGGLPSGRLLVSCVLVPGKTAILERVSLRSWSCMPSTSATGRLFFGCVLLYLTLLVLLLIPGDPSFSPRVRNLDAHVEKEGYMVYECNPSCLCREDCQNRVLQEVTIVDRLSLIGFWLSLFFPFFSHCRSGRIFFVLWIPLLLAADLVADPSLFRWVLGSVVLISTVVDNPGAGCWDSGLGWATGSSKTWRTFQRRPQVQALQLLGGKLPRVVVAHHGQATAPLIIPCSSCSSVLFSHKFFRYFITIYRILQK</sequence>
<feature type="transmembrane region" description="Helical" evidence="1">
    <location>
        <begin position="57"/>
        <end position="78"/>
    </location>
</feature>
<organism evidence="2 3">
    <name type="scientific">Physcomitrium patens</name>
    <name type="common">Spreading-leaved earth moss</name>
    <name type="synonym">Physcomitrella patens</name>
    <dbReference type="NCBI Taxonomy" id="3218"/>
    <lineage>
        <taxon>Eukaryota</taxon>
        <taxon>Viridiplantae</taxon>
        <taxon>Streptophyta</taxon>
        <taxon>Embryophyta</taxon>
        <taxon>Bryophyta</taxon>
        <taxon>Bryophytina</taxon>
        <taxon>Bryopsida</taxon>
        <taxon>Funariidae</taxon>
        <taxon>Funariales</taxon>
        <taxon>Funariaceae</taxon>
        <taxon>Physcomitrium</taxon>
    </lineage>
</organism>
<dbReference type="Proteomes" id="UP000006727">
    <property type="component" value="Chromosome 13"/>
</dbReference>
<reference evidence="2 3" key="2">
    <citation type="journal article" date="2018" name="Plant J.">
        <title>The Physcomitrella patens chromosome-scale assembly reveals moss genome structure and evolution.</title>
        <authorList>
            <person name="Lang D."/>
            <person name="Ullrich K.K."/>
            <person name="Murat F."/>
            <person name="Fuchs J."/>
            <person name="Jenkins J."/>
            <person name="Haas F.B."/>
            <person name="Piednoel M."/>
            <person name="Gundlach H."/>
            <person name="Van Bel M."/>
            <person name="Meyberg R."/>
            <person name="Vives C."/>
            <person name="Morata J."/>
            <person name="Symeonidi A."/>
            <person name="Hiss M."/>
            <person name="Muchero W."/>
            <person name="Kamisugi Y."/>
            <person name="Saleh O."/>
            <person name="Blanc G."/>
            <person name="Decker E.L."/>
            <person name="van Gessel N."/>
            <person name="Grimwood J."/>
            <person name="Hayes R.D."/>
            <person name="Graham S.W."/>
            <person name="Gunter L.E."/>
            <person name="McDaniel S.F."/>
            <person name="Hoernstein S.N.W."/>
            <person name="Larsson A."/>
            <person name="Li F.W."/>
            <person name="Perroud P.F."/>
            <person name="Phillips J."/>
            <person name="Ranjan P."/>
            <person name="Rokshar D.S."/>
            <person name="Rothfels C.J."/>
            <person name="Schneider L."/>
            <person name="Shu S."/>
            <person name="Stevenson D.W."/>
            <person name="Thummler F."/>
            <person name="Tillich M."/>
            <person name="Villarreal Aguilar J.C."/>
            <person name="Widiez T."/>
            <person name="Wong G.K."/>
            <person name="Wymore A."/>
            <person name="Zhang Y."/>
            <person name="Zimmer A.D."/>
            <person name="Quatrano R.S."/>
            <person name="Mayer K.F.X."/>
            <person name="Goodstein D."/>
            <person name="Casacuberta J.M."/>
            <person name="Vandepoele K."/>
            <person name="Reski R."/>
            <person name="Cuming A.C."/>
            <person name="Tuskan G.A."/>
            <person name="Maumus F."/>
            <person name="Salse J."/>
            <person name="Schmutz J."/>
            <person name="Rensing S.A."/>
        </authorList>
    </citation>
    <scope>NUCLEOTIDE SEQUENCE [LARGE SCALE GENOMIC DNA]</scope>
    <source>
        <strain evidence="2 3">cv. Gransden 2004</strain>
    </source>
</reference>
<dbReference type="InterPro" id="IPR046341">
    <property type="entry name" value="SET_dom_sf"/>
</dbReference>
<accession>A0A7I4ALB1</accession>
<dbReference type="Gramene" id="Pp3c13_16430V3.2">
    <property type="protein sequence ID" value="Pp3c13_16430V3.2"/>
    <property type="gene ID" value="Pp3c13_16430"/>
</dbReference>
<keyword evidence="1" id="KW-1133">Transmembrane helix</keyword>
<keyword evidence="3" id="KW-1185">Reference proteome</keyword>
<reference evidence="2 3" key="1">
    <citation type="journal article" date="2008" name="Science">
        <title>The Physcomitrella genome reveals evolutionary insights into the conquest of land by plants.</title>
        <authorList>
            <person name="Rensing S."/>
            <person name="Lang D."/>
            <person name="Zimmer A."/>
            <person name="Terry A."/>
            <person name="Salamov A."/>
            <person name="Shapiro H."/>
            <person name="Nishiyama T."/>
            <person name="Perroud P.-F."/>
            <person name="Lindquist E."/>
            <person name="Kamisugi Y."/>
            <person name="Tanahashi T."/>
            <person name="Sakakibara K."/>
            <person name="Fujita T."/>
            <person name="Oishi K."/>
            <person name="Shin-I T."/>
            <person name="Kuroki Y."/>
            <person name="Toyoda A."/>
            <person name="Suzuki Y."/>
            <person name="Hashimoto A."/>
            <person name="Yamaguchi K."/>
            <person name="Sugano A."/>
            <person name="Kohara Y."/>
            <person name="Fujiyama A."/>
            <person name="Anterola A."/>
            <person name="Aoki S."/>
            <person name="Ashton N."/>
            <person name="Barbazuk W.B."/>
            <person name="Barker E."/>
            <person name="Bennetzen J."/>
            <person name="Bezanilla M."/>
            <person name="Blankenship R."/>
            <person name="Cho S.H."/>
            <person name="Dutcher S."/>
            <person name="Estelle M."/>
            <person name="Fawcett J.A."/>
            <person name="Gundlach H."/>
            <person name="Hanada K."/>
            <person name="Heyl A."/>
            <person name="Hicks K.A."/>
            <person name="Hugh J."/>
            <person name="Lohr M."/>
            <person name="Mayer K."/>
            <person name="Melkozernov A."/>
            <person name="Murata T."/>
            <person name="Nelson D."/>
            <person name="Pils B."/>
            <person name="Prigge M."/>
            <person name="Reiss B."/>
            <person name="Renner T."/>
            <person name="Rombauts S."/>
            <person name="Rushton P."/>
            <person name="Sanderfoot A."/>
            <person name="Schween G."/>
            <person name="Shiu S.-H."/>
            <person name="Stueber K."/>
            <person name="Theodoulou F.L."/>
            <person name="Tu H."/>
            <person name="Van de Peer Y."/>
            <person name="Verrier P.J."/>
            <person name="Waters E."/>
            <person name="Wood A."/>
            <person name="Yang L."/>
            <person name="Cove D."/>
            <person name="Cuming A."/>
            <person name="Hasebe M."/>
            <person name="Lucas S."/>
            <person name="Mishler D.B."/>
            <person name="Reski R."/>
            <person name="Grigoriev I."/>
            <person name="Quatrano R.S."/>
            <person name="Boore J.L."/>
        </authorList>
    </citation>
    <scope>NUCLEOTIDE SEQUENCE [LARGE SCALE GENOMIC DNA]</scope>
    <source>
        <strain evidence="2 3">cv. Gransden 2004</strain>
    </source>
</reference>
<reference evidence="2" key="3">
    <citation type="submission" date="2020-12" db="UniProtKB">
        <authorList>
            <consortium name="EnsemblPlants"/>
        </authorList>
    </citation>
    <scope>IDENTIFICATION</scope>
</reference>
<dbReference type="EnsemblPlants" id="Pp3c13_16430V3.2">
    <property type="protein sequence ID" value="Pp3c13_16430V3.2"/>
    <property type="gene ID" value="Pp3c13_16430"/>
</dbReference>
<dbReference type="EMBL" id="ABEU02000013">
    <property type="status" value="NOT_ANNOTATED_CDS"/>
    <property type="molecule type" value="Genomic_DNA"/>
</dbReference>
<gene>
    <name evidence="2" type="primary">LOC112290216</name>
</gene>
<evidence type="ECO:0000313" key="2">
    <source>
        <dbReference type="EnsemblPlants" id="Pp3c13_16430V3.2"/>
    </source>
</evidence>
<proteinExistence type="predicted"/>
<feature type="transmembrane region" description="Helical" evidence="1">
    <location>
        <begin position="12"/>
        <end position="36"/>
    </location>
</feature>
<evidence type="ECO:0000256" key="1">
    <source>
        <dbReference type="SAM" id="Phobius"/>
    </source>
</evidence>